<evidence type="ECO:0000313" key="4">
    <source>
        <dbReference type="Proteomes" id="UP001501821"/>
    </source>
</evidence>
<comment type="caution">
    <text evidence="3">The sequence shown here is derived from an EMBL/GenBank/DDBJ whole genome shotgun (WGS) entry which is preliminary data.</text>
</comment>
<dbReference type="Gene3D" id="6.10.140.190">
    <property type="match status" value="1"/>
</dbReference>
<dbReference type="InterPro" id="IPR036390">
    <property type="entry name" value="WH_DNA-bd_sf"/>
</dbReference>
<name>A0ABP7IIS8_9ACTN</name>
<dbReference type="InterPro" id="IPR018309">
    <property type="entry name" value="Tscrpt_reg_PadR_C"/>
</dbReference>
<dbReference type="Pfam" id="PF10400">
    <property type="entry name" value="Vir_act_alpha_C"/>
    <property type="match status" value="1"/>
</dbReference>
<feature type="domain" description="Transcription regulator PadR C-terminal" evidence="2">
    <location>
        <begin position="92"/>
        <end position="178"/>
    </location>
</feature>
<dbReference type="Pfam" id="PF03551">
    <property type="entry name" value="PadR"/>
    <property type="match status" value="1"/>
</dbReference>
<dbReference type="InterPro" id="IPR005149">
    <property type="entry name" value="Tscrpt_reg_PadR_N"/>
</dbReference>
<dbReference type="Proteomes" id="UP001501821">
    <property type="component" value="Unassembled WGS sequence"/>
</dbReference>
<evidence type="ECO:0000313" key="3">
    <source>
        <dbReference type="EMBL" id="GAA3819648.1"/>
    </source>
</evidence>
<dbReference type="InterPro" id="IPR036388">
    <property type="entry name" value="WH-like_DNA-bd_sf"/>
</dbReference>
<evidence type="ECO:0000259" key="2">
    <source>
        <dbReference type="Pfam" id="PF10400"/>
    </source>
</evidence>
<dbReference type="EMBL" id="BAABAH010000006">
    <property type="protein sequence ID" value="GAA3819648.1"/>
    <property type="molecule type" value="Genomic_DNA"/>
</dbReference>
<evidence type="ECO:0000259" key="1">
    <source>
        <dbReference type="Pfam" id="PF03551"/>
    </source>
</evidence>
<reference evidence="4" key="1">
    <citation type="journal article" date="2019" name="Int. J. Syst. Evol. Microbiol.">
        <title>The Global Catalogue of Microorganisms (GCM) 10K type strain sequencing project: providing services to taxonomists for standard genome sequencing and annotation.</title>
        <authorList>
            <consortium name="The Broad Institute Genomics Platform"/>
            <consortium name="The Broad Institute Genome Sequencing Center for Infectious Disease"/>
            <person name="Wu L."/>
            <person name="Ma J."/>
        </authorList>
    </citation>
    <scope>NUCLEOTIDE SEQUENCE [LARGE SCALE GENOMIC DNA]</scope>
    <source>
        <strain evidence="4">JCM 16953</strain>
    </source>
</reference>
<keyword evidence="4" id="KW-1185">Reference proteome</keyword>
<accession>A0ABP7IIS8</accession>
<protein>
    <submittedName>
        <fullName evidence="3">PadR family transcriptional regulator</fullName>
    </submittedName>
</protein>
<dbReference type="SUPFAM" id="SSF46785">
    <property type="entry name" value="Winged helix' DNA-binding domain"/>
    <property type="match status" value="1"/>
</dbReference>
<dbReference type="PANTHER" id="PTHR43252">
    <property type="entry name" value="TRANSCRIPTIONAL REGULATOR YQJI"/>
    <property type="match status" value="1"/>
</dbReference>
<organism evidence="3 4">
    <name type="scientific">Nocardioides panacisoli</name>
    <dbReference type="NCBI Taxonomy" id="627624"/>
    <lineage>
        <taxon>Bacteria</taxon>
        <taxon>Bacillati</taxon>
        <taxon>Actinomycetota</taxon>
        <taxon>Actinomycetes</taxon>
        <taxon>Propionibacteriales</taxon>
        <taxon>Nocardioidaceae</taxon>
        <taxon>Nocardioides</taxon>
    </lineage>
</organism>
<dbReference type="RefSeq" id="WP_344775225.1">
    <property type="nucleotide sequence ID" value="NZ_BAABAH010000006.1"/>
</dbReference>
<dbReference type="PANTHER" id="PTHR43252:SF4">
    <property type="entry name" value="TRANSCRIPTIONAL REGULATORY PROTEIN"/>
    <property type="match status" value="1"/>
</dbReference>
<sequence>MALEHALLVALREQPASGLELSRRFGKSIGHFWSATHQQIYKVLARMEADGWVVAETVVQQGRPDKKVYDVTPAGREALVAWLATPTPESPLRSELAVKMRGASFGGSAGRAAVLESVRQHAADHELRLDHYRHLTKRDYPDGPAGLSPLELDQYLVLRGGILLEEGQLAWLTEYLEAHS</sequence>
<feature type="domain" description="Transcription regulator PadR N-terminal" evidence="1">
    <location>
        <begin position="7"/>
        <end position="79"/>
    </location>
</feature>
<gene>
    <name evidence="3" type="ORF">GCM10022242_21700</name>
</gene>
<dbReference type="Gene3D" id="1.10.10.10">
    <property type="entry name" value="Winged helix-like DNA-binding domain superfamily/Winged helix DNA-binding domain"/>
    <property type="match status" value="1"/>
</dbReference>
<proteinExistence type="predicted"/>